<protein>
    <submittedName>
        <fullName evidence="1">Uncharacterized protein</fullName>
    </submittedName>
</protein>
<dbReference type="Proteomes" id="UP000030746">
    <property type="component" value="Unassembled WGS sequence"/>
</dbReference>
<dbReference type="AlphaFoldDB" id="V3YZ96"/>
<dbReference type="OrthoDB" id="6818379at2759"/>
<accession>V3YZ96</accession>
<dbReference type="CTD" id="20243633"/>
<dbReference type="HOGENOM" id="CLU_048803_0_0_1"/>
<reference evidence="1 2" key="1">
    <citation type="journal article" date="2013" name="Nature">
        <title>Insights into bilaterian evolution from three spiralian genomes.</title>
        <authorList>
            <person name="Simakov O."/>
            <person name="Marletaz F."/>
            <person name="Cho S.J."/>
            <person name="Edsinger-Gonzales E."/>
            <person name="Havlak P."/>
            <person name="Hellsten U."/>
            <person name="Kuo D.H."/>
            <person name="Larsson T."/>
            <person name="Lv J."/>
            <person name="Arendt D."/>
            <person name="Savage R."/>
            <person name="Osoegawa K."/>
            <person name="de Jong P."/>
            <person name="Grimwood J."/>
            <person name="Chapman J.A."/>
            <person name="Shapiro H."/>
            <person name="Aerts A."/>
            <person name="Otillar R.P."/>
            <person name="Terry A.Y."/>
            <person name="Boore J.L."/>
            <person name="Grigoriev I.V."/>
            <person name="Lindberg D.R."/>
            <person name="Seaver E.C."/>
            <person name="Weisblat D.A."/>
            <person name="Putnam N.H."/>
            <person name="Rokhsar D.S."/>
        </authorList>
    </citation>
    <scope>NUCLEOTIDE SEQUENCE [LARGE SCALE GENOMIC DNA]</scope>
</reference>
<dbReference type="GeneID" id="20243633"/>
<evidence type="ECO:0000313" key="1">
    <source>
        <dbReference type="EMBL" id="ESO83483.1"/>
    </source>
</evidence>
<organism evidence="1 2">
    <name type="scientific">Lottia gigantea</name>
    <name type="common">Giant owl limpet</name>
    <dbReference type="NCBI Taxonomy" id="225164"/>
    <lineage>
        <taxon>Eukaryota</taxon>
        <taxon>Metazoa</taxon>
        <taxon>Spiralia</taxon>
        <taxon>Lophotrochozoa</taxon>
        <taxon>Mollusca</taxon>
        <taxon>Gastropoda</taxon>
        <taxon>Patellogastropoda</taxon>
        <taxon>Lottioidea</taxon>
        <taxon>Lottiidae</taxon>
        <taxon>Lottia</taxon>
    </lineage>
</organism>
<gene>
    <name evidence="1" type="ORF">LOTGIDRAFT_176231</name>
</gene>
<name>V3YZ96_LOTGI</name>
<sequence length="290" mass="32934">MCELFGNPPQFEYVDFALNHPIFCFDLSAHQEDLFKTGVNMNIHIEKTQGDVTGYCLLLEEAKHLIKIADRTVGAATGGISAEFKAANAKKAADAKAAEEPRHNLIMEKEAKGSGVGDMIGTIKEFGKGFGEETKKTVKQGLNKLVDSIDTGEVKVKHKDFNSLYIYTPTPEQSYYQFLKALEYLPKKDVQDIFQYYEEKEEEAEIKDVIDNYIEAKNPTDIKVFLTKNVNDLDLSNIDSNRKNLILLDDCVAQRNQAVQQKFFTKGRHHNLFTGWILWSLEKCTSFFII</sequence>
<proteinExistence type="predicted"/>
<keyword evidence="2" id="KW-1185">Reference proteome</keyword>
<dbReference type="KEGG" id="lgi:LOTGIDRAFT_176231"/>
<evidence type="ECO:0000313" key="2">
    <source>
        <dbReference type="Proteomes" id="UP000030746"/>
    </source>
</evidence>
<dbReference type="EMBL" id="KB203662">
    <property type="protein sequence ID" value="ESO83483.1"/>
    <property type="molecule type" value="Genomic_DNA"/>
</dbReference>
<dbReference type="RefSeq" id="XP_009065831.1">
    <property type="nucleotide sequence ID" value="XM_009067583.1"/>
</dbReference>